<dbReference type="EMBL" id="MCFE01000967">
    <property type="protein sequence ID" value="ORX76072.1"/>
    <property type="molecule type" value="Genomic_DNA"/>
</dbReference>
<protein>
    <recommendedName>
        <fullName evidence="4">Cyanovirin-N domain-containing protein</fullName>
    </recommendedName>
</protein>
<organism evidence="2 3">
    <name type="scientific">Basidiobolus meristosporus CBS 931.73</name>
    <dbReference type="NCBI Taxonomy" id="1314790"/>
    <lineage>
        <taxon>Eukaryota</taxon>
        <taxon>Fungi</taxon>
        <taxon>Fungi incertae sedis</taxon>
        <taxon>Zoopagomycota</taxon>
        <taxon>Entomophthoromycotina</taxon>
        <taxon>Basidiobolomycetes</taxon>
        <taxon>Basidiobolales</taxon>
        <taxon>Basidiobolaceae</taxon>
        <taxon>Basidiobolus</taxon>
    </lineage>
</organism>
<feature type="non-terminal residue" evidence="2">
    <location>
        <position position="148"/>
    </location>
</feature>
<feature type="signal peptide" evidence="1">
    <location>
        <begin position="1"/>
        <end position="20"/>
    </location>
</feature>
<keyword evidence="3" id="KW-1185">Reference proteome</keyword>
<gene>
    <name evidence="2" type="ORF">K493DRAFT_412586</name>
</gene>
<evidence type="ECO:0000313" key="3">
    <source>
        <dbReference type="Proteomes" id="UP000193498"/>
    </source>
</evidence>
<evidence type="ECO:0008006" key="4">
    <source>
        <dbReference type="Google" id="ProtNLM"/>
    </source>
</evidence>
<dbReference type="Proteomes" id="UP000193498">
    <property type="component" value="Unassembled WGS sequence"/>
</dbReference>
<proteinExistence type="predicted"/>
<comment type="caution">
    <text evidence="2">The sequence shown here is derived from an EMBL/GenBank/DDBJ whole genome shotgun (WGS) entry which is preliminary data.</text>
</comment>
<dbReference type="InParanoid" id="A0A1Y1WRH5"/>
<evidence type="ECO:0000256" key="1">
    <source>
        <dbReference type="SAM" id="SignalP"/>
    </source>
</evidence>
<feature type="chain" id="PRO_5010985150" description="Cyanovirin-N domain-containing protein" evidence="1">
    <location>
        <begin position="21"/>
        <end position="148"/>
    </location>
</feature>
<keyword evidence="1" id="KW-0732">Signal</keyword>
<name>A0A1Y1WRH5_9FUNG</name>
<accession>A0A1Y1WRH5</accession>
<reference evidence="2 3" key="1">
    <citation type="submission" date="2016-07" db="EMBL/GenBank/DDBJ databases">
        <title>Pervasive Adenine N6-methylation of Active Genes in Fungi.</title>
        <authorList>
            <consortium name="DOE Joint Genome Institute"/>
            <person name="Mondo S.J."/>
            <person name="Dannebaum R.O."/>
            <person name="Kuo R.C."/>
            <person name="Labutti K."/>
            <person name="Haridas S."/>
            <person name="Kuo A."/>
            <person name="Salamov A."/>
            <person name="Ahrendt S.R."/>
            <person name="Lipzen A."/>
            <person name="Sullivan W."/>
            <person name="Andreopoulos W.B."/>
            <person name="Clum A."/>
            <person name="Lindquist E."/>
            <person name="Daum C."/>
            <person name="Ramamoorthy G.K."/>
            <person name="Gryganskyi A."/>
            <person name="Culley D."/>
            <person name="Magnuson J.K."/>
            <person name="James T.Y."/>
            <person name="O'Malley M.A."/>
            <person name="Stajich J.E."/>
            <person name="Spatafora J.W."/>
            <person name="Visel A."/>
            <person name="Grigoriev I.V."/>
        </authorList>
    </citation>
    <scope>NUCLEOTIDE SEQUENCE [LARGE SCALE GENOMIC DNA]</scope>
    <source>
        <strain evidence="2 3">CBS 931.73</strain>
    </source>
</reference>
<evidence type="ECO:0000313" key="2">
    <source>
        <dbReference type="EMBL" id="ORX76072.1"/>
    </source>
</evidence>
<sequence>MKQAILSLLGLTLCATNAFAAPAGPQEKIYQITTDANAASVYCYIYKLNCGSNCGNIRNAPIGKLTCDQQPNTTTLNLQCKCGDGQDFTELSTKDIPTAKTTKASITSLVIQDGDVNAYCQQHRPRCAGLCQTASAKIHRWSEDCYPS</sequence>
<dbReference type="AlphaFoldDB" id="A0A1Y1WRH5"/>